<name>A0A1F6E7C0_9BACT</name>
<gene>
    <name evidence="13" type="ORF">A3C20_00275</name>
</gene>
<keyword evidence="6" id="KW-0573">Peptidoglycan synthesis</keyword>
<evidence type="ECO:0000256" key="9">
    <source>
        <dbReference type="ARBA" id="ARBA00023316"/>
    </source>
</evidence>
<evidence type="ECO:0000313" key="14">
    <source>
        <dbReference type="Proteomes" id="UP000176914"/>
    </source>
</evidence>
<comment type="caution">
    <text evidence="13">The sequence shown here is derived from an EMBL/GenBank/DDBJ whole genome shotgun (WGS) entry which is preliminary data.</text>
</comment>
<dbReference type="GO" id="GO:0008658">
    <property type="term" value="F:penicillin binding"/>
    <property type="evidence" value="ECO:0007669"/>
    <property type="project" value="InterPro"/>
</dbReference>
<keyword evidence="4 10" id="KW-0812">Transmembrane</keyword>
<evidence type="ECO:0000256" key="7">
    <source>
        <dbReference type="ARBA" id="ARBA00022989"/>
    </source>
</evidence>
<evidence type="ECO:0000256" key="1">
    <source>
        <dbReference type="ARBA" id="ARBA00004167"/>
    </source>
</evidence>
<evidence type="ECO:0000256" key="6">
    <source>
        <dbReference type="ARBA" id="ARBA00022984"/>
    </source>
</evidence>
<feature type="transmembrane region" description="Helical" evidence="10">
    <location>
        <begin position="43"/>
        <end position="64"/>
    </location>
</feature>
<dbReference type="EMBL" id="MFLL01000021">
    <property type="protein sequence ID" value="OGG69092.1"/>
    <property type="molecule type" value="Genomic_DNA"/>
</dbReference>
<dbReference type="SUPFAM" id="SSF56519">
    <property type="entry name" value="Penicillin binding protein dimerisation domain"/>
    <property type="match status" value="1"/>
</dbReference>
<reference evidence="13 14" key="1">
    <citation type="journal article" date="2016" name="Nat. Commun.">
        <title>Thousands of microbial genomes shed light on interconnected biogeochemical processes in an aquifer system.</title>
        <authorList>
            <person name="Anantharaman K."/>
            <person name="Brown C.T."/>
            <person name="Hug L.A."/>
            <person name="Sharon I."/>
            <person name="Castelle C.J."/>
            <person name="Probst A.J."/>
            <person name="Thomas B.C."/>
            <person name="Singh A."/>
            <person name="Wilkins M.J."/>
            <person name="Karaoz U."/>
            <person name="Brodie E.L."/>
            <person name="Williams K.H."/>
            <person name="Hubbard S.S."/>
            <person name="Banfield J.F."/>
        </authorList>
    </citation>
    <scope>NUCLEOTIDE SEQUENCE [LARGE SCALE GENOMIC DNA]</scope>
</reference>
<proteinExistence type="predicted"/>
<feature type="domain" description="Penicillin-binding protein transpeptidase" evidence="11">
    <location>
        <begin position="233"/>
        <end position="553"/>
    </location>
</feature>
<evidence type="ECO:0000256" key="3">
    <source>
        <dbReference type="ARBA" id="ARBA00022475"/>
    </source>
</evidence>
<dbReference type="GO" id="GO:0009252">
    <property type="term" value="P:peptidoglycan biosynthetic process"/>
    <property type="evidence" value="ECO:0007669"/>
    <property type="project" value="UniProtKB-KW"/>
</dbReference>
<accession>A0A1F6E7C0</accession>
<dbReference type="InterPro" id="IPR012338">
    <property type="entry name" value="Beta-lactam/transpept-like"/>
</dbReference>
<organism evidence="13 14">
    <name type="scientific">Candidatus Kaiserbacteria bacterium RIFCSPHIGHO2_02_FULL_55_25</name>
    <dbReference type="NCBI Taxonomy" id="1798498"/>
    <lineage>
        <taxon>Bacteria</taxon>
        <taxon>Candidatus Kaiseribacteriota</taxon>
    </lineage>
</organism>
<dbReference type="GO" id="GO:0005886">
    <property type="term" value="C:plasma membrane"/>
    <property type="evidence" value="ECO:0007669"/>
    <property type="project" value="UniProtKB-SubCell"/>
</dbReference>
<dbReference type="Pfam" id="PF00905">
    <property type="entry name" value="Transpeptidase"/>
    <property type="match status" value="1"/>
</dbReference>
<dbReference type="InterPro" id="IPR036138">
    <property type="entry name" value="PBP_dimer_sf"/>
</dbReference>
<dbReference type="InterPro" id="IPR001460">
    <property type="entry name" value="PCN-bd_Tpept"/>
</dbReference>
<dbReference type="GO" id="GO:0071555">
    <property type="term" value="P:cell wall organization"/>
    <property type="evidence" value="ECO:0007669"/>
    <property type="project" value="UniProtKB-KW"/>
</dbReference>
<keyword evidence="7 10" id="KW-1133">Transmembrane helix</keyword>
<evidence type="ECO:0000256" key="8">
    <source>
        <dbReference type="ARBA" id="ARBA00023136"/>
    </source>
</evidence>
<comment type="subcellular location">
    <subcellularLocation>
        <location evidence="2">Cell membrane</location>
    </subcellularLocation>
    <subcellularLocation>
        <location evidence="1">Membrane</location>
        <topology evidence="1">Single-pass membrane protein</topology>
    </subcellularLocation>
</comment>
<dbReference type="GO" id="GO:0071972">
    <property type="term" value="F:peptidoglycan L,D-transpeptidase activity"/>
    <property type="evidence" value="ECO:0007669"/>
    <property type="project" value="TreeGrafter"/>
</dbReference>
<evidence type="ECO:0000256" key="5">
    <source>
        <dbReference type="ARBA" id="ARBA00022960"/>
    </source>
</evidence>
<evidence type="ECO:0000259" key="11">
    <source>
        <dbReference type="Pfam" id="PF00905"/>
    </source>
</evidence>
<dbReference type="AlphaFoldDB" id="A0A1F6E7C0"/>
<dbReference type="Gene3D" id="3.90.1310.10">
    <property type="entry name" value="Penicillin-binding protein 2a (Domain 2)"/>
    <property type="match status" value="1"/>
</dbReference>
<sequence>MMFRRRGRIRVIREIAPEEIFLDSSNLPEHDARQFEGRLERPVATRSILTVGVVFVLVVFGFSYRAFQLQVVRGDSYATISRENTLDHSLRFATRGLIFDRTGTELAWNIAQPVASDATSSPERYALRRYAPVPGLSHLIGFLQYPKADAKGQWWREEYSGVSGLELSYDTQLRGQNGSTMVERDALGKVERENIVSPPVNGENLRLSIDADVQSKLYTLISAHAREQGFQGGAAVIMDVRTGEILALTSFPEYDHQAFTDGDVASVRSANGNPRSPLLNRAVAGLYTPGSIVKPIFAAAALNEGIISPDKQILSTGAITIPNPYDPARPSVFRDWAVHGLVDMRTALAVSSDEYFYTIGGGYGTQSGLGIAKIDEYSRRFGLASTTGIALIGEKAGIIPTPAWKAAVFGPEDPWRIGNTYHTAIGQYGFQISPVQAVRFTAAIANGGKLLTPQLLASSTPEFLTVDIPDNYLQVAREGMRLAVTSNRKDATVKFFNISGIKLAAKTGTAQLGYRNESMNSWSVGFWPSDNPHYAYAVVLEKAPAGTLSGAAPAMLPFFQWLIATHPEYLN</sequence>
<keyword evidence="3" id="KW-1003">Cell membrane</keyword>
<dbReference type="Gene3D" id="3.40.710.10">
    <property type="entry name" value="DD-peptidase/beta-lactamase superfamily"/>
    <property type="match status" value="1"/>
</dbReference>
<evidence type="ECO:0000256" key="2">
    <source>
        <dbReference type="ARBA" id="ARBA00004236"/>
    </source>
</evidence>
<dbReference type="InterPro" id="IPR050515">
    <property type="entry name" value="Beta-lactam/transpept"/>
</dbReference>
<evidence type="ECO:0000256" key="4">
    <source>
        <dbReference type="ARBA" id="ARBA00022692"/>
    </source>
</evidence>
<keyword evidence="8 10" id="KW-0472">Membrane</keyword>
<keyword evidence="5" id="KW-0133">Cell shape</keyword>
<evidence type="ECO:0000259" key="12">
    <source>
        <dbReference type="Pfam" id="PF03717"/>
    </source>
</evidence>
<evidence type="ECO:0000256" key="10">
    <source>
        <dbReference type="SAM" id="Phobius"/>
    </source>
</evidence>
<keyword evidence="9" id="KW-0961">Cell wall biogenesis/degradation</keyword>
<feature type="domain" description="Penicillin-binding protein dimerisation" evidence="12">
    <location>
        <begin position="128"/>
        <end position="193"/>
    </location>
</feature>
<dbReference type="PANTHER" id="PTHR30627:SF2">
    <property type="entry name" value="PEPTIDOGLYCAN D,D-TRANSPEPTIDASE MRDA"/>
    <property type="match status" value="1"/>
</dbReference>
<protein>
    <recommendedName>
        <fullName evidence="15">Penicillin-binding protein transpeptidase domain-containing protein</fullName>
    </recommendedName>
</protein>
<dbReference type="InterPro" id="IPR005311">
    <property type="entry name" value="PBP_dimer"/>
</dbReference>
<dbReference type="Pfam" id="PF03717">
    <property type="entry name" value="PBP_dimer"/>
    <property type="match status" value="1"/>
</dbReference>
<evidence type="ECO:0008006" key="15">
    <source>
        <dbReference type="Google" id="ProtNLM"/>
    </source>
</evidence>
<dbReference type="Proteomes" id="UP000176914">
    <property type="component" value="Unassembled WGS sequence"/>
</dbReference>
<dbReference type="GO" id="GO:0008360">
    <property type="term" value="P:regulation of cell shape"/>
    <property type="evidence" value="ECO:0007669"/>
    <property type="project" value="UniProtKB-KW"/>
</dbReference>
<evidence type="ECO:0000313" key="13">
    <source>
        <dbReference type="EMBL" id="OGG69092.1"/>
    </source>
</evidence>
<dbReference type="PANTHER" id="PTHR30627">
    <property type="entry name" value="PEPTIDOGLYCAN D,D-TRANSPEPTIDASE"/>
    <property type="match status" value="1"/>
</dbReference>
<dbReference type="SUPFAM" id="SSF56601">
    <property type="entry name" value="beta-lactamase/transpeptidase-like"/>
    <property type="match status" value="1"/>
</dbReference>